<sequence length="795" mass="89526">MRLIPKKKTKDTQNNAPKEKLISDKFQFNLAESTLPKNDDSIIENVDSDFSKTGMVSYKETMPAASLFFVESVLDAYAAENTVSAITLDFLEVGYKDVETSGKKKKKKKSSNETPILSILDSFSITFTLDRNYVHLPQIIAEYFLNVHNSDVDYQGRKDYIQIILDFYDNNYGEAFKDLFGVRPSEAVSLPSEEEWRTKYSEGEKLQVNAETRENEMDSPAIHEDEAQTNASQSAIPADTIHDSVEDNGQNSPKIEAEKTGGGLLTATSSNQKATDTTTNRTLSASERYSPDFSGPAQKSNGLDSIFDELDSLDRLVEVTPAVYDLQNIPSVSESNEQYVLSQLDQKKKEFNESRLRAQQTLNLSAQQKIGDKINEIKRELSDKFEKFDLSHNARERAEMVIKPIIEKELKEAKEKASRDIEANAETLRQQENHRHNVALQEIDANLIVKKKQSDQDLSSEFDKKEFDRIDQSQRKFEVEFNQQKAEQLQSISSQFLTELKVFAESLQQASNESMTELINTQNDFLAKYEEQQRQIHVAAQKREIALRAVDIEKGKSANLRQELQEKDEQLADALVSITQMKNNEAALQGENRTLKANQVSPEQLSALSKTSDSAFTFKDFLEWQKSQAEIQATSNKKAKKKVPKTIGASVVALALLSAGGFGFKAYSDSQSNNERLQKQIDSKNSELKAASSQSSSSSKVVSQNNQQNSQNNDNAASNSQQVDRPYQALDDSLKRNSLDIYRQSFADNKLGDDSYRVFRVGQLLNQQSSRDEAVAVAQENPGYNQTLNRYLGIN</sequence>
<organism evidence="3 4">
    <name type="scientific">Fructobacillus fructosus</name>
    <dbReference type="NCBI Taxonomy" id="1631"/>
    <lineage>
        <taxon>Bacteria</taxon>
        <taxon>Bacillati</taxon>
        <taxon>Bacillota</taxon>
        <taxon>Bacilli</taxon>
        <taxon>Lactobacillales</taxon>
        <taxon>Lactobacillaceae</taxon>
        <taxon>Fructobacillus</taxon>
    </lineage>
</organism>
<feature type="region of interest" description="Disordered" evidence="2">
    <location>
        <begin position="194"/>
        <end position="218"/>
    </location>
</feature>
<feature type="compositionally biased region" description="Low complexity" evidence="2">
    <location>
        <begin position="690"/>
        <end position="723"/>
    </location>
</feature>
<feature type="compositionally biased region" description="Polar residues" evidence="2">
    <location>
        <begin position="266"/>
        <end position="287"/>
    </location>
</feature>
<dbReference type="EMBL" id="CAUZLR010000010">
    <property type="protein sequence ID" value="CAK1252543.1"/>
    <property type="molecule type" value="Genomic_DNA"/>
</dbReference>
<gene>
    <name evidence="3" type="ORF">R54839_PPFHFPJH_01457</name>
</gene>
<comment type="caution">
    <text evidence="3">The sequence shown here is derived from an EMBL/GenBank/DDBJ whole genome shotgun (WGS) entry which is preliminary data.</text>
</comment>
<dbReference type="Proteomes" id="UP001314261">
    <property type="component" value="Unassembled WGS sequence"/>
</dbReference>
<feature type="region of interest" description="Disordered" evidence="2">
    <location>
        <begin position="683"/>
        <end position="724"/>
    </location>
</feature>
<protein>
    <submittedName>
        <fullName evidence="3">Uncharacterized protein</fullName>
    </submittedName>
</protein>
<proteinExistence type="predicted"/>
<feature type="region of interest" description="Disordered" evidence="2">
    <location>
        <begin position="242"/>
        <end position="297"/>
    </location>
</feature>
<reference evidence="3 4" key="1">
    <citation type="submission" date="2023-10" db="EMBL/GenBank/DDBJ databases">
        <authorList>
            <person name="Botero Cardona J."/>
        </authorList>
    </citation>
    <scope>NUCLEOTIDE SEQUENCE [LARGE SCALE GENOMIC DNA]</scope>
    <source>
        <strain evidence="3 4">R-54839</strain>
    </source>
</reference>
<keyword evidence="1" id="KW-0175">Coiled coil</keyword>
<accession>A0ABM9N0H9</accession>
<dbReference type="RefSeq" id="WP_338346380.1">
    <property type="nucleotide sequence ID" value="NZ_CAUZLR010000010.1"/>
</dbReference>
<evidence type="ECO:0000313" key="4">
    <source>
        <dbReference type="Proteomes" id="UP001314261"/>
    </source>
</evidence>
<keyword evidence="4" id="KW-1185">Reference proteome</keyword>
<evidence type="ECO:0000313" key="3">
    <source>
        <dbReference type="EMBL" id="CAK1252543.1"/>
    </source>
</evidence>
<feature type="coiled-coil region" evidence="1">
    <location>
        <begin position="550"/>
        <end position="598"/>
    </location>
</feature>
<evidence type="ECO:0000256" key="1">
    <source>
        <dbReference type="SAM" id="Coils"/>
    </source>
</evidence>
<evidence type="ECO:0000256" key="2">
    <source>
        <dbReference type="SAM" id="MobiDB-lite"/>
    </source>
</evidence>
<name>A0ABM9N0H9_9LACO</name>